<accession>A0A9E2NYC9</accession>
<dbReference type="AlphaFoldDB" id="A0A9E2NYC9"/>
<dbReference type="Proteomes" id="UP000823914">
    <property type="component" value="Unassembled WGS sequence"/>
</dbReference>
<name>A0A9E2NYC9_9SPIR</name>
<gene>
    <name evidence="1" type="ORF">IAA16_02830</name>
</gene>
<dbReference type="EMBL" id="JAHLFV010000064">
    <property type="protein sequence ID" value="MBU3849482.1"/>
    <property type="molecule type" value="Genomic_DNA"/>
</dbReference>
<reference evidence="1" key="2">
    <citation type="submission" date="2021-04" db="EMBL/GenBank/DDBJ databases">
        <authorList>
            <person name="Gilroy R."/>
        </authorList>
    </citation>
    <scope>NUCLEOTIDE SEQUENCE</scope>
    <source>
        <strain evidence="1">Gambia15-2214</strain>
    </source>
</reference>
<sequence>MTLQEAIWEIISRNFKPGDIFDSHSVIFLLSRNEKYVETYMKNISPEMNIKQYHAHIAKNISLFDDCVEAVDEKIITPNIFGELSKNQLWKRK</sequence>
<reference evidence="1" key="1">
    <citation type="journal article" date="2021" name="PeerJ">
        <title>Extensive microbial diversity within the chicken gut microbiome revealed by metagenomics and culture.</title>
        <authorList>
            <person name="Gilroy R."/>
            <person name="Ravi A."/>
            <person name="Getino M."/>
            <person name="Pursley I."/>
            <person name="Horton D.L."/>
            <person name="Alikhan N.F."/>
            <person name="Baker D."/>
            <person name="Gharbi K."/>
            <person name="Hall N."/>
            <person name="Watson M."/>
            <person name="Adriaenssens E.M."/>
            <person name="Foster-Nyarko E."/>
            <person name="Jarju S."/>
            <person name="Secka A."/>
            <person name="Antonio M."/>
            <person name="Oren A."/>
            <person name="Chaudhuri R.R."/>
            <person name="La Ragione R."/>
            <person name="Hildebrand F."/>
            <person name="Pallen M.J."/>
        </authorList>
    </citation>
    <scope>NUCLEOTIDE SEQUENCE</scope>
    <source>
        <strain evidence="1">Gambia15-2214</strain>
    </source>
</reference>
<organism evidence="1 2">
    <name type="scientific">Candidatus Treponema excrementipullorum</name>
    <dbReference type="NCBI Taxonomy" id="2838768"/>
    <lineage>
        <taxon>Bacteria</taxon>
        <taxon>Pseudomonadati</taxon>
        <taxon>Spirochaetota</taxon>
        <taxon>Spirochaetia</taxon>
        <taxon>Spirochaetales</taxon>
        <taxon>Treponemataceae</taxon>
        <taxon>Treponema</taxon>
    </lineage>
</organism>
<comment type="caution">
    <text evidence="1">The sequence shown here is derived from an EMBL/GenBank/DDBJ whole genome shotgun (WGS) entry which is preliminary data.</text>
</comment>
<evidence type="ECO:0000313" key="1">
    <source>
        <dbReference type="EMBL" id="MBU3849482.1"/>
    </source>
</evidence>
<proteinExistence type="predicted"/>
<evidence type="ECO:0000313" key="2">
    <source>
        <dbReference type="Proteomes" id="UP000823914"/>
    </source>
</evidence>
<protein>
    <submittedName>
        <fullName evidence="1">Uncharacterized protein</fullName>
    </submittedName>
</protein>